<dbReference type="EMBL" id="WWCM01000010">
    <property type="protein sequence ID" value="MYM40584.1"/>
    <property type="molecule type" value="Genomic_DNA"/>
</dbReference>
<feature type="transmembrane region" description="Helical" evidence="1">
    <location>
        <begin position="12"/>
        <end position="45"/>
    </location>
</feature>
<reference evidence="2 3" key="1">
    <citation type="submission" date="2019-12" db="EMBL/GenBank/DDBJ databases">
        <title>Novel species isolated from a subtropical stream in China.</title>
        <authorList>
            <person name="Lu H."/>
        </authorList>
    </citation>
    <scope>NUCLEOTIDE SEQUENCE [LARGE SCALE GENOMIC DNA]</scope>
    <source>
        <strain evidence="2 3">CY13W</strain>
    </source>
</reference>
<evidence type="ECO:0008006" key="4">
    <source>
        <dbReference type="Google" id="ProtNLM"/>
    </source>
</evidence>
<accession>A0ABW9VQ82</accession>
<keyword evidence="1" id="KW-1133">Transmembrane helix</keyword>
<keyword evidence="1" id="KW-0812">Transmembrane</keyword>
<gene>
    <name evidence="2" type="ORF">GTP27_14755</name>
</gene>
<sequence>MNHQDFVKMRNLMLVSVAILCITTYFHWPALLAIPFAIGPLSYYHLKILLPRAHEGLSATTIDSVYYFGFLVTVAALCVSAIMVGTRGAGQSMSTVIMNFGAGLIATAYAVIARMHLQSRASHASDLSMEAAMEKYVAKSTDLVRQVQIASEHLSSFSREIVSKTVEAGELTRIAASEKMLDVAEEFSDQITEALEDARQGVQEFRAVLNSTAFADERARYVDSLKETVLASSALNTVLADLLAQRREEISLAQQNVSHTGELAERLDALSARVHALGSADGAMAQSAAALQHTTAMVSRASQEIADTVDALAQTLAHAEDSQAALKSIGTLSKRAAYHIETLSQSSKQAADAAQHMSELSESAKVLVRRVRSLDGVVENLSDSTATLASNFDRADTASSSLDQRLAHFPTQAEAIAAFGTRVEKSLDAIARKAELHPPDAGYAPKEVAPQA</sequence>
<evidence type="ECO:0000313" key="3">
    <source>
        <dbReference type="Proteomes" id="UP000478090"/>
    </source>
</evidence>
<keyword evidence="3" id="KW-1185">Reference proteome</keyword>
<organism evidence="2 3">
    <name type="scientific">Duganella qianjiadongensis</name>
    <dbReference type="NCBI Taxonomy" id="2692176"/>
    <lineage>
        <taxon>Bacteria</taxon>
        <taxon>Pseudomonadati</taxon>
        <taxon>Pseudomonadota</taxon>
        <taxon>Betaproteobacteria</taxon>
        <taxon>Burkholderiales</taxon>
        <taxon>Oxalobacteraceae</taxon>
        <taxon>Telluria group</taxon>
        <taxon>Duganella</taxon>
    </lineage>
</organism>
<evidence type="ECO:0000313" key="2">
    <source>
        <dbReference type="EMBL" id="MYM40584.1"/>
    </source>
</evidence>
<dbReference type="Proteomes" id="UP000478090">
    <property type="component" value="Unassembled WGS sequence"/>
</dbReference>
<proteinExistence type="predicted"/>
<evidence type="ECO:0000256" key="1">
    <source>
        <dbReference type="SAM" id="Phobius"/>
    </source>
</evidence>
<feature type="transmembrane region" description="Helical" evidence="1">
    <location>
        <begin position="65"/>
        <end position="84"/>
    </location>
</feature>
<dbReference type="RefSeq" id="WP_161039940.1">
    <property type="nucleotide sequence ID" value="NZ_WWCM01000010.1"/>
</dbReference>
<feature type="transmembrane region" description="Helical" evidence="1">
    <location>
        <begin position="96"/>
        <end position="117"/>
    </location>
</feature>
<comment type="caution">
    <text evidence="2">The sequence shown here is derived from an EMBL/GenBank/DDBJ whole genome shotgun (WGS) entry which is preliminary data.</text>
</comment>
<protein>
    <recommendedName>
        <fullName evidence="4">Methyl-accepting chemotaxis protein</fullName>
    </recommendedName>
</protein>
<keyword evidence="1" id="KW-0472">Membrane</keyword>
<name>A0ABW9VQ82_9BURK</name>